<feature type="region of interest" description="Disordered" evidence="1">
    <location>
        <begin position="38"/>
        <end position="81"/>
    </location>
</feature>
<feature type="non-terminal residue" evidence="2">
    <location>
        <position position="140"/>
    </location>
</feature>
<protein>
    <submittedName>
        <fullName evidence="2">14835_t:CDS:1</fullName>
    </submittedName>
</protein>
<evidence type="ECO:0000313" key="3">
    <source>
        <dbReference type="Proteomes" id="UP000789396"/>
    </source>
</evidence>
<sequence>MLENKRKEYIQLSVAITRAKKAGKNITELLIQRQKLISERPNQTKSREQINRNYYRKNKEILQKQARSKKEEEKEREQERREQAVKVLATKLYEVNNIKVLMSFKAYTELSKEKKKLEEADNLIRDYRETATNKERSDER</sequence>
<feature type="compositionally biased region" description="Basic and acidic residues" evidence="1">
    <location>
        <begin position="57"/>
        <end position="81"/>
    </location>
</feature>
<gene>
    <name evidence="2" type="ORF">RFULGI_LOCUS14021</name>
</gene>
<evidence type="ECO:0000313" key="2">
    <source>
        <dbReference type="EMBL" id="CAG8756970.1"/>
    </source>
</evidence>
<dbReference type="EMBL" id="CAJVPZ010039191">
    <property type="protein sequence ID" value="CAG8756970.1"/>
    <property type="molecule type" value="Genomic_DNA"/>
</dbReference>
<evidence type="ECO:0000256" key="1">
    <source>
        <dbReference type="SAM" id="MobiDB-lite"/>
    </source>
</evidence>
<feature type="region of interest" description="Disordered" evidence="1">
    <location>
        <begin position="121"/>
        <end position="140"/>
    </location>
</feature>
<dbReference type="Proteomes" id="UP000789396">
    <property type="component" value="Unassembled WGS sequence"/>
</dbReference>
<keyword evidence="3" id="KW-1185">Reference proteome</keyword>
<accession>A0A9N9IZ89</accession>
<dbReference type="AlphaFoldDB" id="A0A9N9IZ89"/>
<proteinExistence type="predicted"/>
<comment type="caution">
    <text evidence="2">The sequence shown here is derived from an EMBL/GenBank/DDBJ whole genome shotgun (WGS) entry which is preliminary data.</text>
</comment>
<organism evidence="2 3">
    <name type="scientific">Racocetra fulgida</name>
    <dbReference type="NCBI Taxonomy" id="60492"/>
    <lineage>
        <taxon>Eukaryota</taxon>
        <taxon>Fungi</taxon>
        <taxon>Fungi incertae sedis</taxon>
        <taxon>Mucoromycota</taxon>
        <taxon>Glomeromycotina</taxon>
        <taxon>Glomeromycetes</taxon>
        <taxon>Diversisporales</taxon>
        <taxon>Gigasporaceae</taxon>
        <taxon>Racocetra</taxon>
    </lineage>
</organism>
<name>A0A9N9IZ89_9GLOM</name>
<dbReference type="OrthoDB" id="10529335at2759"/>
<reference evidence="2" key="1">
    <citation type="submission" date="2021-06" db="EMBL/GenBank/DDBJ databases">
        <authorList>
            <person name="Kallberg Y."/>
            <person name="Tangrot J."/>
            <person name="Rosling A."/>
        </authorList>
    </citation>
    <scope>NUCLEOTIDE SEQUENCE</scope>
    <source>
        <strain evidence="2">IN212</strain>
    </source>
</reference>